<name>A0A512IJK3_9HYPH</name>
<reference evidence="1 2" key="1">
    <citation type="submission" date="2019-07" db="EMBL/GenBank/DDBJ databases">
        <title>Whole genome shotgun sequence of Methylobacterium haplocladii NBRC 107714.</title>
        <authorList>
            <person name="Hosoyama A."/>
            <person name="Uohara A."/>
            <person name="Ohji S."/>
            <person name="Ichikawa N."/>
        </authorList>
    </citation>
    <scope>NUCLEOTIDE SEQUENCE [LARGE SCALE GENOMIC DNA]</scope>
    <source>
        <strain evidence="1 2">NBRC 107714</strain>
    </source>
</reference>
<sequence length="311" mass="33982">MNMIVAEPAQKAAAIPANAAALRCRMIEETDRDAVVALLCKGFSGRSEAHWRRGLERHIARGVPDGVPRYGYLLERDGAVVGVLLTLYTRIEDGAGSHLRCNLSSWYVEPAVRAAATLLDGRAMRDKSVTYLNISPTVHTRAMHRARGFRAYADGQLLAAPALSRIRRGQRVETLADANLALLPPREQAIARDHAGYGCLVLVCREGNAAQAVVLQPHRIKALPRWSASPTLPCYQLVYGPAGETLGRWLGALGRHLLFRHGIPLLFLDANGPMPGVVGRYIHDRAPRYAKGPHPVPVGDLSYTEQVLFGE</sequence>
<evidence type="ECO:0000313" key="2">
    <source>
        <dbReference type="Proteomes" id="UP000321258"/>
    </source>
</evidence>
<organism evidence="1 2">
    <name type="scientific">Methylobacterium haplocladii</name>
    <dbReference type="NCBI Taxonomy" id="1176176"/>
    <lineage>
        <taxon>Bacteria</taxon>
        <taxon>Pseudomonadati</taxon>
        <taxon>Pseudomonadota</taxon>
        <taxon>Alphaproteobacteria</taxon>
        <taxon>Hyphomicrobiales</taxon>
        <taxon>Methylobacteriaceae</taxon>
        <taxon>Methylobacterium</taxon>
    </lineage>
</organism>
<dbReference type="Proteomes" id="UP000321258">
    <property type="component" value="Unassembled WGS sequence"/>
</dbReference>
<proteinExistence type="predicted"/>
<dbReference type="SUPFAM" id="SSF55729">
    <property type="entry name" value="Acyl-CoA N-acyltransferases (Nat)"/>
    <property type="match status" value="1"/>
</dbReference>
<dbReference type="EMBL" id="BJZT01000002">
    <property type="protein sequence ID" value="GEO97818.1"/>
    <property type="molecule type" value="Genomic_DNA"/>
</dbReference>
<protein>
    <submittedName>
        <fullName evidence="1">Uncharacterized protein</fullName>
    </submittedName>
</protein>
<comment type="caution">
    <text evidence="1">The sequence shown here is derived from an EMBL/GenBank/DDBJ whole genome shotgun (WGS) entry which is preliminary data.</text>
</comment>
<evidence type="ECO:0000313" key="1">
    <source>
        <dbReference type="EMBL" id="GEO97818.1"/>
    </source>
</evidence>
<keyword evidence="2" id="KW-1185">Reference proteome</keyword>
<dbReference type="RefSeq" id="WP_238180172.1">
    <property type="nucleotide sequence ID" value="NZ_BJZT01000002.1"/>
</dbReference>
<dbReference type="InterPro" id="IPR016181">
    <property type="entry name" value="Acyl_CoA_acyltransferase"/>
</dbReference>
<accession>A0A512IJK3</accession>
<gene>
    <name evidence="1" type="ORF">MHA02_02060</name>
</gene>
<dbReference type="AlphaFoldDB" id="A0A512IJK3"/>